<dbReference type="Proteomes" id="UP000674318">
    <property type="component" value="Unassembled WGS sequence"/>
</dbReference>
<evidence type="ECO:0000313" key="2">
    <source>
        <dbReference type="EMBL" id="KAG5508854.1"/>
    </source>
</evidence>
<feature type="compositionally biased region" description="Low complexity" evidence="1">
    <location>
        <begin position="279"/>
        <end position="289"/>
    </location>
</feature>
<evidence type="ECO:0000313" key="3">
    <source>
        <dbReference type="Proteomes" id="UP000674318"/>
    </source>
</evidence>
<keyword evidence="3" id="KW-1185">Reference proteome</keyword>
<feature type="compositionally biased region" description="Low complexity" evidence="1">
    <location>
        <begin position="310"/>
        <end position="322"/>
    </location>
</feature>
<dbReference type="AlphaFoldDB" id="A0A836IG54"/>
<organism evidence="2 3">
    <name type="scientific">Porcisia hertigi</name>
    <dbReference type="NCBI Taxonomy" id="2761500"/>
    <lineage>
        <taxon>Eukaryota</taxon>
        <taxon>Discoba</taxon>
        <taxon>Euglenozoa</taxon>
        <taxon>Kinetoplastea</taxon>
        <taxon>Metakinetoplastina</taxon>
        <taxon>Trypanosomatida</taxon>
        <taxon>Trypanosomatidae</taxon>
        <taxon>Leishmaniinae</taxon>
        <taxon>Porcisia</taxon>
    </lineage>
</organism>
<sequence>MSFTRNRLLRSAYDELVVVGSRWTRVLAVSPNATEVGPPHVQCHLAHPTITVIPMLHVASIKFYDRVLEYIDHAVKRNKDTLVLLEGICDSEAAGKQQMQEYQNIMRDTALQQTMLAKAEDNTLYSPEVMREICQELGVRYEVLQSIESTVRLQECYLKPKLAAMCGLNLRNHADLDMHEVQRLLEVESAKLYDAGGGLPSSIAVSQLGSFPVIRQHRERKVAQVARMQCTRWFEEETEGEVIIPWGYFHAEGIIRYILEGNKSDSGFMGTHGGGGAPSTGTSGCASAALPSNQGGAKSTMGPGALGTKAAAPGSSSSAVAATEHTPPRLVFVAADELLAKVPFGVPKELIDPSPPEKASGDTKS</sequence>
<evidence type="ECO:0000256" key="1">
    <source>
        <dbReference type="SAM" id="MobiDB-lite"/>
    </source>
</evidence>
<accession>A0A836IG54</accession>
<proteinExistence type="predicted"/>
<dbReference type="RefSeq" id="XP_067758322.1">
    <property type="nucleotide sequence ID" value="XM_067901320.1"/>
</dbReference>
<feature type="region of interest" description="Disordered" evidence="1">
    <location>
        <begin position="269"/>
        <end position="326"/>
    </location>
</feature>
<dbReference type="GeneID" id="94291397"/>
<dbReference type="EMBL" id="JAFJZO010000016">
    <property type="protein sequence ID" value="KAG5508854.1"/>
    <property type="molecule type" value="Genomic_DNA"/>
</dbReference>
<feature type="region of interest" description="Disordered" evidence="1">
    <location>
        <begin position="346"/>
        <end position="365"/>
    </location>
</feature>
<protein>
    <submittedName>
        <fullName evidence="2">Uncharacterized protein</fullName>
    </submittedName>
</protein>
<dbReference type="OrthoDB" id="276553at2759"/>
<reference evidence="2 3" key="1">
    <citation type="submission" date="2021-02" db="EMBL/GenBank/DDBJ databases">
        <title>Porcisia hertigi Genome sequencing and assembly.</title>
        <authorList>
            <person name="Almutairi H."/>
            <person name="Gatherer D."/>
        </authorList>
    </citation>
    <scope>NUCLEOTIDE SEQUENCE [LARGE SCALE GENOMIC DNA]</scope>
    <source>
        <strain evidence="2 3">C119</strain>
    </source>
</reference>
<name>A0A836IG54_9TRYP</name>
<comment type="caution">
    <text evidence="2">The sequence shown here is derived from an EMBL/GenBank/DDBJ whole genome shotgun (WGS) entry which is preliminary data.</text>
</comment>
<dbReference type="KEGG" id="phet:94291397"/>
<gene>
    <name evidence="2" type="ORF">JKF63_05357</name>
</gene>